<dbReference type="KEGG" id="daw:HS1_001603"/>
<dbReference type="SUPFAM" id="SSF52540">
    <property type="entry name" value="P-loop containing nucleoside triphosphate hydrolases"/>
    <property type="match status" value="1"/>
</dbReference>
<reference evidence="1 2" key="1">
    <citation type="submission" date="2015-10" db="EMBL/GenBank/DDBJ databases">
        <title>Candidatus Desulfofervidus auxilii, a hydrogenotrophic sulfate-reducing bacterium involved in the thermophilic anaerobic oxidation of methane.</title>
        <authorList>
            <person name="Krukenberg V."/>
            <person name="Richter M."/>
            <person name="Wegener G."/>
        </authorList>
    </citation>
    <scope>NUCLEOTIDE SEQUENCE [LARGE SCALE GENOMIC DNA]</scope>
    <source>
        <strain evidence="1 2">HS1</strain>
    </source>
</reference>
<dbReference type="Gene3D" id="3.40.50.300">
    <property type="entry name" value="P-loop containing nucleotide triphosphate hydrolases"/>
    <property type="match status" value="1"/>
</dbReference>
<dbReference type="OrthoDB" id="9805535at2"/>
<evidence type="ECO:0000313" key="2">
    <source>
        <dbReference type="Proteomes" id="UP000070560"/>
    </source>
</evidence>
<dbReference type="Proteomes" id="UP000070560">
    <property type="component" value="Chromosome"/>
</dbReference>
<dbReference type="InterPro" id="IPR027417">
    <property type="entry name" value="P-loop_NTPase"/>
</dbReference>
<protein>
    <submittedName>
        <fullName evidence="1">ATPase domain protein, prokaryote domain protein</fullName>
    </submittedName>
</protein>
<name>A0A7U4TH24_DESA2</name>
<evidence type="ECO:0000313" key="1">
    <source>
        <dbReference type="EMBL" id="AMM41399.1"/>
    </source>
</evidence>
<gene>
    <name evidence="1" type="ORF">HS1_001603</name>
</gene>
<organism evidence="1 2">
    <name type="scientific">Desulfofervidus auxilii</name>
    <dbReference type="NCBI Taxonomy" id="1621989"/>
    <lineage>
        <taxon>Bacteria</taxon>
        <taxon>Pseudomonadati</taxon>
        <taxon>Thermodesulfobacteriota</taxon>
        <taxon>Candidatus Desulfofervidia</taxon>
        <taxon>Candidatus Desulfofervidales</taxon>
        <taxon>Candidatus Desulfofervidaceae</taxon>
        <taxon>Candidatus Desulfofervidus</taxon>
    </lineage>
</organism>
<accession>A0A7U4TH24</accession>
<dbReference type="PANTHER" id="PTHR34301:SF8">
    <property type="entry name" value="ATPASE DOMAIN-CONTAINING PROTEIN"/>
    <property type="match status" value="1"/>
</dbReference>
<dbReference type="RefSeq" id="WP_066063443.1">
    <property type="nucleotide sequence ID" value="NZ_CP013015.1"/>
</dbReference>
<keyword evidence="2" id="KW-1185">Reference proteome</keyword>
<dbReference type="PANTHER" id="PTHR34301">
    <property type="entry name" value="DNA-BINDING PROTEIN-RELATED"/>
    <property type="match status" value="1"/>
</dbReference>
<dbReference type="AlphaFoldDB" id="A0A7U4TH24"/>
<sequence>MRNTPGNPVRGEDFWDRKDLIEKIWKSLERGSILLIAPRRFGKTSLMLKIHDESKKGWRPIFVDVEGMSAPEEFIVDLLERVAEKQGKSLLEKVRDFLGKIEEVGVENIRIKLRESLKTEWKKRGKDLFRKVLERDIRYIMLIDELPLMLRKFPQKKIAGEFLHWLRSIRQEPEICEKVRWVFGSSIGFHSIIRELGVTSNVINDLQPIPVLELSTKEAERMVREILKEELNIKRIKKEVMNHIFKKIGYPVPFFLQILLCSLITLYKQEGRLTSEIIDKAYTDLLKPWNRSYFEHFRERLEKYYEPQLAEIVKRMLSLIAYKGETSKQELSNFFVGQYQQGAIHLFDLVISDLENDFYISKDKDVYQFTSNVLRDWWIRYYGWRE</sequence>
<proteinExistence type="predicted"/>
<dbReference type="EMBL" id="CP013015">
    <property type="protein sequence ID" value="AMM41399.1"/>
    <property type="molecule type" value="Genomic_DNA"/>
</dbReference>